<reference evidence="2" key="1">
    <citation type="submission" date="2021-01" db="EMBL/GenBank/DDBJ databases">
        <title>Whole genome shotgun sequence of Actinoplanes siamensis NBRC 109076.</title>
        <authorList>
            <person name="Komaki H."/>
            <person name="Tamura T."/>
        </authorList>
    </citation>
    <scope>NUCLEOTIDE SEQUENCE</scope>
    <source>
        <strain evidence="2">NBRC 109076</strain>
    </source>
</reference>
<comment type="caution">
    <text evidence="2">The sequence shown here is derived from an EMBL/GenBank/DDBJ whole genome shotgun (WGS) entry which is preliminary data.</text>
</comment>
<keyword evidence="1" id="KW-0472">Membrane</keyword>
<keyword evidence="1" id="KW-0812">Transmembrane</keyword>
<feature type="transmembrane region" description="Helical" evidence="1">
    <location>
        <begin position="155"/>
        <end position="174"/>
    </location>
</feature>
<evidence type="ECO:0000313" key="3">
    <source>
        <dbReference type="Proteomes" id="UP000629619"/>
    </source>
</evidence>
<keyword evidence="1" id="KW-1133">Transmembrane helix</keyword>
<keyword evidence="3" id="KW-1185">Reference proteome</keyword>
<proteinExistence type="predicted"/>
<dbReference type="EMBL" id="BOMW01000011">
    <property type="protein sequence ID" value="GIF03444.1"/>
    <property type="molecule type" value="Genomic_DNA"/>
</dbReference>
<organism evidence="2 3">
    <name type="scientific">Actinoplanes siamensis</name>
    <dbReference type="NCBI Taxonomy" id="1223317"/>
    <lineage>
        <taxon>Bacteria</taxon>
        <taxon>Bacillati</taxon>
        <taxon>Actinomycetota</taxon>
        <taxon>Actinomycetes</taxon>
        <taxon>Micromonosporales</taxon>
        <taxon>Micromonosporaceae</taxon>
        <taxon>Actinoplanes</taxon>
    </lineage>
</organism>
<dbReference type="Proteomes" id="UP000629619">
    <property type="component" value="Unassembled WGS sequence"/>
</dbReference>
<accession>A0A919KD30</accession>
<evidence type="ECO:0000256" key="1">
    <source>
        <dbReference type="SAM" id="Phobius"/>
    </source>
</evidence>
<evidence type="ECO:0000313" key="2">
    <source>
        <dbReference type="EMBL" id="GIF03444.1"/>
    </source>
</evidence>
<feature type="transmembrane region" description="Helical" evidence="1">
    <location>
        <begin position="89"/>
        <end position="111"/>
    </location>
</feature>
<dbReference type="AlphaFoldDB" id="A0A919KD30"/>
<gene>
    <name evidence="2" type="ORF">Asi03nite_09820</name>
</gene>
<name>A0A919KD30_9ACTN</name>
<sequence length="175" mass="18295">MFADPPGTRRPRRDVRIREAPPGTDLFATAGDVWRRGGCQVDDTYTGSGRTVVAHDPAGYVLVLTESAGAAAVLSVLGPPTSRRDPRLILGVVTGAVLGPVATCASFLFALDRSAFSERWPASGAWLMWIWLPLLLAVGGLLLASASTRRFGTGLLIGCAATGIATSGICTAMLR</sequence>
<protein>
    <submittedName>
        <fullName evidence="2">Uncharacterized protein</fullName>
    </submittedName>
</protein>
<feature type="transmembrane region" description="Helical" evidence="1">
    <location>
        <begin position="123"/>
        <end position="143"/>
    </location>
</feature>